<dbReference type="InterPro" id="IPR012337">
    <property type="entry name" value="RNaseH-like_sf"/>
</dbReference>
<keyword evidence="2" id="KW-1185">Reference proteome</keyword>
<dbReference type="EMBL" id="KK111033">
    <property type="protein sequence ID" value="EZA46496.1"/>
    <property type="molecule type" value="Genomic_DNA"/>
</dbReference>
<dbReference type="OMA" id="KSEIGIC"/>
<proteinExistence type="predicted"/>
<dbReference type="Proteomes" id="UP000053097">
    <property type="component" value="Unassembled WGS sequence"/>
</dbReference>
<organism evidence="1 2">
    <name type="scientific">Ooceraea biroi</name>
    <name type="common">Clonal raider ant</name>
    <name type="synonym">Cerapachys biroi</name>
    <dbReference type="NCBI Taxonomy" id="2015173"/>
    <lineage>
        <taxon>Eukaryota</taxon>
        <taxon>Metazoa</taxon>
        <taxon>Ecdysozoa</taxon>
        <taxon>Arthropoda</taxon>
        <taxon>Hexapoda</taxon>
        <taxon>Insecta</taxon>
        <taxon>Pterygota</taxon>
        <taxon>Neoptera</taxon>
        <taxon>Endopterygota</taxon>
        <taxon>Hymenoptera</taxon>
        <taxon>Apocrita</taxon>
        <taxon>Aculeata</taxon>
        <taxon>Formicoidea</taxon>
        <taxon>Formicidae</taxon>
        <taxon>Dorylinae</taxon>
        <taxon>Ooceraea</taxon>
    </lineage>
</organism>
<dbReference type="PANTHER" id="PTHR46880:SF8">
    <property type="entry name" value="E3 SUMO-PROTEIN LIGASE KIAA1586"/>
    <property type="match status" value="1"/>
</dbReference>
<gene>
    <name evidence="1" type="ORF">X777_00099</name>
</gene>
<dbReference type="PANTHER" id="PTHR46880">
    <property type="entry name" value="RAS-ASSOCIATING DOMAIN-CONTAINING PROTEIN"/>
    <property type="match status" value="1"/>
</dbReference>
<name>A0A026VSK7_OOCBI</name>
<accession>A0A026VSK7</accession>
<evidence type="ECO:0000313" key="1">
    <source>
        <dbReference type="EMBL" id="EZA46496.1"/>
    </source>
</evidence>
<evidence type="ECO:0008006" key="3">
    <source>
        <dbReference type="Google" id="ProtNLM"/>
    </source>
</evidence>
<evidence type="ECO:0000313" key="2">
    <source>
        <dbReference type="Proteomes" id="UP000053097"/>
    </source>
</evidence>
<protein>
    <recommendedName>
        <fullName evidence="3">DUF4371 domain-containing protein</fullName>
    </recommendedName>
</protein>
<dbReference type="SUPFAM" id="SSF53098">
    <property type="entry name" value="Ribonuclease H-like"/>
    <property type="match status" value="1"/>
</dbReference>
<sequence>MRRRLVECLITADAKFSVLSDMSTTLSNKSVLILYLLSFFDTNEPIYTFFDLIELNYQNAECIAKVIWNCFEKHSLPEKFVIKNMIALATDGASVMIGKKAGVVTKIREKIPGLFTWHCMSHRLELSINDVRKDVGGVNRFISFMDKLYSFYSMSPKNARALHEISVALGLQFNKIGRVLGIRWLSSNF</sequence>
<dbReference type="AlphaFoldDB" id="A0A026VSK7"/>
<reference evidence="1 2" key="1">
    <citation type="journal article" date="2014" name="Curr. Biol.">
        <title>The genome of the clonal raider ant Cerapachys biroi.</title>
        <authorList>
            <person name="Oxley P.R."/>
            <person name="Ji L."/>
            <person name="Fetter-Pruneda I."/>
            <person name="McKenzie S.K."/>
            <person name="Li C."/>
            <person name="Hu H."/>
            <person name="Zhang G."/>
            <person name="Kronauer D.J."/>
        </authorList>
    </citation>
    <scope>NUCLEOTIDE SEQUENCE [LARGE SCALE GENOMIC DNA]</scope>
</reference>